<comment type="caution">
    <text evidence="2">The sequence shown here is derived from an EMBL/GenBank/DDBJ whole genome shotgun (WGS) entry which is preliminary data.</text>
</comment>
<dbReference type="AlphaFoldDB" id="A0A0A1W1K5"/>
<keyword evidence="2" id="KW-0413">Isomerase</keyword>
<feature type="region of interest" description="Disordered" evidence="1">
    <location>
        <begin position="52"/>
        <end position="78"/>
    </location>
</feature>
<evidence type="ECO:0000256" key="1">
    <source>
        <dbReference type="SAM" id="MobiDB-lite"/>
    </source>
</evidence>
<reference evidence="3" key="1">
    <citation type="journal article" date="2015" name="Genome">
        <title>Whole Genome Sequence of the Non-Microcystin-Producing Microcystis aeruginosa Strain NIES-44.</title>
        <authorList>
            <person name="Okano K."/>
            <person name="Miyata N."/>
            <person name="Ozaki Y."/>
        </authorList>
    </citation>
    <scope>NUCLEOTIDE SEQUENCE [LARGE SCALE GENOMIC DNA]</scope>
    <source>
        <strain evidence="3">NIES-44</strain>
    </source>
</reference>
<dbReference type="EMBL" id="BBPA01000070">
    <property type="protein sequence ID" value="GAL95391.1"/>
    <property type="molecule type" value="Genomic_DNA"/>
</dbReference>
<organism evidence="2 3">
    <name type="scientific">Microcystis aeruginosa NIES-44</name>
    <dbReference type="NCBI Taxonomy" id="449439"/>
    <lineage>
        <taxon>Bacteria</taxon>
        <taxon>Bacillati</taxon>
        <taxon>Cyanobacteriota</taxon>
        <taxon>Cyanophyceae</taxon>
        <taxon>Oscillatoriophycideae</taxon>
        <taxon>Chroococcales</taxon>
        <taxon>Microcystaceae</taxon>
        <taxon>Microcystis</taxon>
    </lineage>
</organism>
<name>A0A0A1W1K5_MICAE</name>
<dbReference type="EC" id="5.99.1.3" evidence="2"/>
<feature type="compositionally biased region" description="Pro residues" evidence="1">
    <location>
        <begin position="64"/>
        <end position="78"/>
    </location>
</feature>
<evidence type="ECO:0000313" key="2">
    <source>
        <dbReference type="EMBL" id="GAL95391.1"/>
    </source>
</evidence>
<dbReference type="Proteomes" id="UP000030321">
    <property type="component" value="Unassembled WGS sequence"/>
</dbReference>
<dbReference type="GO" id="GO:0016853">
    <property type="term" value="F:isomerase activity"/>
    <property type="evidence" value="ECO:0007669"/>
    <property type="project" value="UniProtKB-KW"/>
</dbReference>
<evidence type="ECO:0000313" key="3">
    <source>
        <dbReference type="Proteomes" id="UP000030321"/>
    </source>
</evidence>
<proteinExistence type="predicted"/>
<protein>
    <submittedName>
        <fullName evidence="2">DNA gyrase subunit A</fullName>
        <ecNumber evidence="2">5.99.1.3</ecNumber>
    </submittedName>
</protein>
<accession>A0A0A1W1K5</accession>
<sequence length="101" mass="11873">MVSHDYYLNFRVIRYIFAFYSVVRIREIGVRRQEIGDCFIYSPYTLHPTPHTPHPTPYTLHPTPYTPHPTPHTPLPHTPLPHFPTSPMIAKKLHQEGNNFQ</sequence>
<gene>
    <name evidence="2" type="ORF">N44_04246</name>
</gene>